<dbReference type="EMBL" id="EQ976579">
    <property type="protein sequence ID" value="EEF26753.1"/>
    <property type="molecule type" value="Genomic_DNA"/>
</dbReference>
<dbReference type="AlphaFoldDB" id="B9TBK9"/>
<evidence type="ECO:0000313" key="1">
    <source>
        <dbReference type="EMBL" id="EEF26753.1"/>
    </source>
</evidence>
<dbReference type="InParanoid" id="B9TBK9"/>
<organism evidence="1 2">
    <name type="scientific">Ricinus communis</name>
    <name type="common">Castor bean</name>
    <dbReference type="NCBI Taxonomy" id="3988"/>
    <lineage>
        <taxon>Eukaryota</taxon>
        <taxon>Viridiplantae</taxon>
        <taxon>Streptophyta</taxon>
        <taxon>Embryophyta</taxon>
        <taxon>Tracheophyta</taxon>
        <taxon>Spermatophyta</taxon>
        <taxon>Magnoliopsida</taxon>
        <taxon>eudicotyledons</taxon>
        <taxon>Gunneridae</taxon>
        <taxon>Pentapetalae</taxon>
        <taxon>rosids</taxon>
        <taxon>fabids</taxon>
        <taxon>Malpighiales</taxon>
        <taxon>Euphorbiaceae</taxon>
        <taxon>Acalyphoideae</taxon>
        <taxon>Acalypheae</taxon>
        <taxon>Ricinus</taxon>
    </lineage>
</organism>
<accession>B9TBK9</accession>
<dbReference type="Proteomes" id="UP000008311">
    <property type="component" value="Unassembled WGS sequence"/>
</dbReference>
<sequence length="150" mass="15921">MADALAIRCPTVQFGPDGTGVVRLCPRQRRLKLCSPRDELMQIRSDHAGGDPLLAAIDPGRHDQCAGNAHHATDNIAAEGLPVIHPIDPAAGRGCGNRGAHLRGAGRQFVEHRAHLFFPVVVLARKPPYRMAGQACRAGVAAQCSGPCQI</sequence>
<protein>
    <submittedName>
        <fullName evidence="1">Uncharacterized protein</fullName>
    </submittedName>
</protein>
<reference evidence="2" key="1">
    <citation type="journal article" date="2010" name="Nat. Biotechnol.">
        <title>Draft genome sequence of the oilseed species Ricinus communis.</title>
        <authorList>
            <person name="Chan A.P."/>
            <person name="Crabtree J."/>
            <person name="Zhao Q."/>
            <person name="Lorenzi H."/>
            <person name="Orvis J."/>
            <person name="Puiu D."/>
            <person name="Melake-Berhan A."/>
            <person name="Jones K.M."/>
            <person name="Redman J."/>
            <person name="Chen G."/>
            <person name="Cahoon E.B."/>
            <person name="Gedil M."/>
            <person name="Stanke M."/>
            <person name="Haas B.J."/>
            <person name="Wortman J.R."/>
            <person name="Fraser-Liggett C.M."/>
            <person name="Ravel J."/>
            <person name="Rabinowicz P.D."/>
        </authorList>
    </citation>
    <scope>NUCLEOTIDE SEQUENCE [LARGE SCALE GENOMIC DNA]</scope>
    <source>
        <strain evidence="2">cv. Hale</strain>
    </source>
</reference>
<gene>
    <name evidence="1" type="ORF">RCOM_2020500</name>
</gene>
<proteinExistence type="predicted"/>
<evidence type="ECO:0000313" key="2">
    <source>
        <dbReference type="Proteomes" id="UP000008311"/>
    </source>
</evidence>
<name>B9TBK9_RICCO</name>
<keyword evidence="2" id="KW-1185">Reference proteome</keyword>